<dbReference type="OrthoDB" id="3742900at2"/>
<dbReference type="InterPro" id="IPR045931">
    <property type="entry name" value="DUF6350"/>
</dbReference>
<evidence type="ECO:0000313" key="3">
    <source>
        <dbReference type="Proteomes" id="UP000245283"/>
    </source>
</evidence>
<feature type="transmembrane region" description="Helical" evidence="1">
    <location>
        <begin position="288"/>
        <end position="309"/>
    </location>
</feature>
<keyword evidence="1" id="KW-1133">Transmembrane helix</keyword>
<dbReference type="Pfam" id="PF19877">
    <property type="entry name" value="DUF6350"/>
    <property type="match status" value="1"/>
</dbReference>
<dbReference type="RefSeq" id="WP_109093063.1">
    <property type="nucleotide sequence ID" value="NZ_QETB01000001.1"/>
</dbReference>
<feature type="transmembrane region" description="Helical" evidence="1">
    <location>
        <begin position="329"/>
        <end position="351"/>
    </location>
</feature>
<keyword evidence="3" id="KW-1185">Reference proteome</keyword>
<protein>
    <submittedName>
        <fullName evidence="2">Uncharacterized protein</fullName>
    </submittedName>
</protein>
<feature type="transmembrane region" description="Helical" evidence="1">
    <location>
        <begin position="160"/>
        <end position="181"/>
    </location>
</feature>
<name>A0A2V1K7W7_9ACTO</name>
<sequence>MENEYVRRAGMSVIAVIQPIVFSWVIAVILAVFCFTITASAPVLSEVHWQDAARVGTSIWILAFGGPLSIAGSTIGLMPLCVTALLIWFIHRSMRRYMVTGWVAIAAGALAAFAVTSLIGMLALPGSIQWLGGLGAAVIVVFCGLLTFERPAWLRQGWRIAWPALAALAILAAVLLVVGLVTGWSRVQEIQNYYLLNGFSTVIFALAQLLYLPNVLIWALAYVSGIGFAIGEGTAFSPFGIESAPLPAVPILGTLPDPNVSMPWIIAVPIVLGIAVGLWRSAPTPKDIALHGLPAFGIILIAAALAGALASGGIGTGRMSTVGINPPLFAIALAGEVGGGLLIGLGVPHLIEKIRASRRSDDTLPE</sequence>
<keyword evidence="1" id="KW-0472">Membrane</keyword>
<feature type="transmembrane region" description="Helical" evidence="1">
    <location>
        <begin position="59"/>
        <end position="90"/>
    </location>
</feature>
<evidence type="ECO:0000313" key="2">
    <source>
        <dbReference type="EMBL" id="PWF27568.1"/>
    </source>
</evidence>
<reference evidence="3" key="1">
    <citation type="submission" date="2018-05" db="EMBL/GenBank/DDBJ databases">
        <authorList>
            <person name="Li Y."/>
        </authorList>
    </citation>
    <scope>NUCLEOTIDE SEQUENCE [LARGE SCALE GENOMIC DNA]</scope>
    <source>
        <strain evidence="3">sk1b4</strain>
    </source>
</reference>
<evidence type="ECO:0000256" key="1">
    <source>
        <dbReference type="SAM" id="Phobius"/>
    </source>
</evidence>
<keyword evidence="1" id="KW-0812">Transmembrane</keyword>
<feature type="transmembrane region" description="Helical" evidence="1">
    <location>
        <begin position="193"/>
        <end position="212"/>
    </location>
</feature>
<dbReference type="Proteomes" id="UP000245283">
    <property type="component" value="Unassembled WGS sequence"/>
</dbReference>
<feature type="transmembrane region" description="Helical" evidence="1">
    <location>
        <begin position="219"/>
        <end position="241"/>
    </location>
</feature>
<feature type="transmembrane region" description="Helical" evidence="1">
    <location>
        <begin position="261"/>
        <end position="279"/>
    </location>
</feature>
<feature type="transmembrane region" description="Helical" evidence="1">
    <location>
        <begin position="102"/>
        <end position="124"/>
    </location>
</feature>
<dbReference type="AlphaFoldDB" id="A0A2V1K7W7"/>
<gene>
    <name evidence="2" type="ORF">DD236_04100</name>
</gene>
<organism evidence="2 3">
    <name type="scientific">Ancrocorticia populi</name>
    <dbReference type="NCBI Taxonomy" id="2175228"/>
    <lineage>
        <taxon>Bacteria</taxon>
        <taxon>Bacillati</taxon>
        <taxon>Actinomycetota</taxon>
        <taxon>Actinomycetes</taxon>
        <taxon>Actinomycetales</taxon>
        <taxon>Actinomycetaceae</taxon>
        <taxon>Ancrocorticia</taxon>
    </lineage>
</organism>
<feature type="transmembrane region" description="Helical" evidence="1">
    <location>
        <begin position="130"/>
        <end position="148"/>
    </location>
</feature>
<comment type="caution">
    <text evidence="2">The sequence shown here is derived from an EMBL/GenBank/DDBJ whole genome shotgun (WGS) entry which is preliminary data.</text>
</comment>
<accession>A0A2V1K7W7</accession>
<proteinExistence type="predicted"/>
<dbReference type="EMBL" id="QETB01000001">
    <property type="protein sequence ID" value="PWF27568.1"/>
    <property type="molecule type" value="Genomic_DNA"/>
</dbReference>
<feature type="transmembrane region" description="Helical" evidence="1">
    <location>
        <begin position="12"/>
        <end position="39"/>
    </location>
</feature>